<organism evidence="1 2">
    <name type="scientific">Cytospora mali</name>
    <name type="common">Apple Valsa canker fungus</name>
    <name type="synonym">Valsa mali</name>
    <dbReference type="NCBI Taxonomy" id="578113"/>
    <lineage>
        <taxon>Eukaryota</taxon>
        <taxon>Fungi</taxon>
        <taxon>Dikarya</taxon>
        <taxon>Ascomycota</taxon>
        <taxon>Pezizomycotina</taxon>
        <taxon>Sordariomycetes</taxon>
        <taxon>Sordariomycetidae</taxon>
        <taxon>Diaporthales</taxon>
        <taxon>Cytosporaceae</taxon>
        <taxon>Cytospora</taxon>
    </lineage>
</organism>
<proteinExistence type="predicted"/>
<accession>A0A194VW42</accession>
<gene>
    <name evidence="1" type="ORF">VM1G_11553</name>
</gene>
<name>A0A194VW42_CYTMA</name>
<sequence length="63" mass="7128">MTIHDKAGFGILKDQMALPKMEGIVAAAQEPCMNRKLVHECCFAQSWQKYSPGVCISRRVFEK</sequence>
<protein>
    <submittedName>
        <fullName evidence="1">Uncharacterized protein</fullName>
    </submittedName>
</protein>
<dbReference type="AlphaFoldDB" id="A0A194VW42"/>
<keyword evidence="2" id="KW-1185">Reference proteome</keyword>
<dbReference type="Proteomes" id="UP000078559">
    <property type="component" value="Chromosome 4"/>
</dbReference>
<evidence type="ECO:0000313" key="1">
    <source>
        <dbReference type="EMBL" id="KUI68446.1"/>
    </source>
</evidence>
<evidence type="ECO:0000313" key="2">
    <source>
        <dbReference type="Proteomes" id="UP000078559"/>
    </source>
</evidence>
<reference evidence="1" key="1">
    <citation type="submission" date="2014-12" db="EMBL/GenBank/DDBJ databases">
        <title>Genome Sequence of Valsa Canker Pathogens Uncovers a Specific Adaption of Colonization on Woody Bark.</title>
        <authorList>
            <person name="Yin Z."/>
            <person name="Liu H."/>
            <person name="Gao X."/>
            <person name="Li Z."/>
            <person name="Song N."/>
            <person name="Ke X."/>
            <person name="Dai Q."/>
            <person name="Wu Y."/>
            <person name="Sun Y."/>
            <person name="Xu J.-R."/>
            <person name="Kang Z.K."/>
            <person name="Wang L."/>
            <person name="Huang L."/>
        </authorList>
    </citation>
    <scope>NUCLEOTIDE SEQUENCE [LARGE SCALE GENOMIC DNA]</scope>
    <source>
        <strain evidence="1">03-8</strain>
    </source>
</reference>
<dbReference type="EMBL" id="CM003101">
    <property type="protein sequence ID" value="KUI68446.1"/>
    <property type="molecule type" value="Genomic_DNA"/>
</dbReference>